<dbReference type="PROSITE" id="PS50262">
    <property type="entry name" value="G_PROTEIN_RECEP_F1_2"/>
    <property type="match status" value="1"/>
</dbReference>
<dbReference type="InterPro" id="IPR000276">
    <property type="entry name" value="GPCR_Rhodpsn"/>
</dbReference>
<sequence length="317" mass="37429">MVYTIEFSLAVIFEIQAISVSIIIFVYFAQDPATRLKRRHHSWLVLLILNFFQLIFDLPIALSFYYRERLWPESYALCVWWNWLSFSCDTTALFLMVWISIERHLLIFYPKLISKRGWKKWMFDVLPLIVCLMWAPVVYFALIVIVSTCENTWDYTTLLCGPPCYTYTGFLGIYDFVFNVCAPLFINILVNLLLIIRVIKEKLSFRPIINWRKHRKMILQYWAISSLHVALWSPLVIVSLIQMTGMPSFMADQYTKLEYTLYYMPLLLPITCLCAIPNLVNKIMNLGWKRRTNVVTVGDIPDSRRRTGKISRQQICI</sequence>
<evidence type="ECO:0000256" key="1">
    <source>
        <dbReference type="ARBA" id="ARBA00004370"/>
    </source>
</evidence>
<dbReference type="AlphaFoldDB" id="A0A815DNN6"/>
<feature type="transmembrane region" description="Helical" evidence="5">
    <location>
        <begin position="176"/>
        <end position="199"/>
    </location>
</feature>
<proteinExistence type="predicted"/>
<evidence type="ECO:0000313" key="9">
    <source>
        <dbReference type="Proteomes" id="UP000663828"/>
    </source>
</evidence>
<dbReference type="Pfam" id="PF00001">
    <property type="entry name" value="7tm_1"/>
    <property type="match status" value="1"/>
</dbReference>
<keyword evidence="9" id="KW-1185">Reference proteome</keyword>
<reference evidence="7" key="1">
    <citation type="submission" date="2021-02" db="EMBL/GenBank/DDBJ databases">
        <authorList>
            <person name="Nowell W R."/>
        </authorList>
    </citation>
    <scope>NUCLEOTIDE SEQUENCE</scope>
</reference>
<evidence type="ECO:0000313" key="8">
    <source>
        <dbReference type="EMBL" id="CAF1391053.1"/>
    </source>
</evidence>
<dbReference type="Proteomes" id="UP000663828">
    <property type="component" value="Unassembled WGS sequence"/>
</dbReference>
<evidence type="ECO:0000256" key="5">
    <source>
        <dbReference type="SAM" id="Phobius"/>
    </source>
</evidence>
<feature type="transmembrane region" description="Helical" evidence="5">
    <location>
        <begin position="6"/>
        <end position="29"/>
    </location>
</feature>
<keyword evidence="3 5" id="KW-1133">Transmembrane helix</keyword>
<feature type="transmembrane region" description="Helical" evidence="5">
    <location>
        <begin position="261"/>
        <end position="280"/>
    </location>
</feature>
<dbReference type="OrthoDB" id="10006844at2759"/>
<protein>
    <recommendedName>
        <fullName evidence="6">G-protein coupled receptors family 1 profile domain-containing protein</fullName>
    </recommendedName>
</protein>
<keyword evidence="4 5" id="KW-0472">Membrane</keyword>
<comment type="subcellular location">
    <subcellularLocation>
        <location evidence="1">Membrane</location>
    </subcellularLocation>
</comment>
<feature type="domain" description="G-protein coupled receptors family 1 profile" evidence="6">
    <location>
        <begin position="20"/>
        <end position="280"/>
    </location>
</feature>
<evidence type="ECO:0000256" key="2">
    <source>
        <dbReference type="ARBA" id="ARBA00022692"/>
    </source>
</evidence>
<feature type="transmembrane region" description="Helical" evidence="5">
    <location>
        <begin position="121"/>
        <end position="146"/>
    </location>
</feature>
<dbReference type="PROSITE" id="PS00237">
    <property type="entry name" value="G_PROTEIN_RECEP_F1_1"/>
    <property type="match status" value="1"/>
</dbReference>
<evidence type="ECO:0000256" key="3">
    <source>
        <dbReference type="ARBA" id="ARBA00022989"/>
    </source>
</evidence>
<evidence type="ECO:0000259" key="6">
    <source>
        <dbReference type="PROSITE" id="PS50262"/>
    </source>
</evidence>
<dbReference type="EMBL" id="CAJNOJ010000312">
    <property type="protein sequence ID" value="CAF1391053.1"/>
    <property type="molecule type" value="Genomic_DNA"/>
</dbReference>
<feature type="transmembrane region" description="Helical" evidence="5">
    <location>
        <begin position="219"/>
        <end position="241"/>
    </location>
</feature>
<comment type="caution">
    <text evidence="7">The sequence shown here is derived from an EMBL/GenBank/DDBJ whole genome shotgun (WGS) entry which is preliminary data.</text>
</comment>
<accession>A0A815DNN6</accession>
<feature type="transmembrane region" description="Helical" evidence="5">
    <location>
        <begin position="80"/>
        <end position="101"/>
    </location>
</feature>
<evidence type="ECO:0000256" key="4">
    <source>
        <dbReference type="ARBA" id="ARBA00023136"/>
    </source>
</evidence>
<dbReference type="EMBL" id="CAJNOR010002484">
    <property type="protein sequence ID" value="CAF1300779.1"/>
    <property type="molecule type" value="Genomic_DNA"/>
</dbReference>
<dbReference type="Gene3D" id="1.20.1070.10">
    <property type="entry name" value="Rhodopsin 7-helix transmembrane proteins"/>
    <property type="match status" value="1"/>
</dbReference>
<dbReference type="InterPro" id="IPR017452">
    <property type="entry name" value="GPCR_Rhodpsn_7TM"/>
</dbReference>
<dbReference type="SUPFAM" id="SSF81321">
    <property type="entry name" value="Family A G protein-coupled receptor-like"/>
    <property type="match status" value="1"/>
</dbReference>
<evidence type="ECO:0000313" key="7">
    <source>
        <dbReference type="EMBL" id="CAF1300779.1"/>
    </source>
</evidence>
<feature type="transmembrane region" description="Helical" evidence="5">
    <location>
        <begin position="41"/>
        <end position="60"/>
    </location>
</feature>
<name>A0A815DNN6_ADIRI</name>
<dbReference type="GO" id="GO:0016020">
    <property type="term" value="C:membrane"/>
    <property type="evidence" value="ECO:0007669"/>
    <property type="project" value="UniProtKB-SubCell"/>
</dbReference>
<gene>
    <name evidence="8" type="ORF">EDS130_LOCUS35471</name>
    <name evidence="7" type="ORF">XAT740_LOCUS28850</name>
</gene>
<organism evidence="7 9">
    <name type="scientific">Adineta ricciae</name>
    <name type="common">Rotifer</name>
    <dbReference type="NCBI Taxonomy" id="249248"/>
    <lineage>
        <taxon>Eukaryota</taxon>
        <taxon>Metazoa</taxon>
        <taxon>Spiralia</taxon>
        <taxon>Gnathifera</taxon>
        <taxon>Rotifera</taxon>
        <taxon>Eurotatoria</taxon>
        <taxon>Bdelloidea</taxon>
        <taxon>Adinetida</taxon>
        <taxon>Adinetidae</taxon>
        <taxon>Adineta</taxon>
    </lineage>
</organism>
<dbReference type="GO" id="GO:0004930">
    <property type="term" value="F:G protein-coupled receptor activity"/>
    <property type="evidence" value="ECO:0007669"/>
    <property type="project" value="InterPro"/>
</dbReference>
<dbReference type="Proteomes" id="UP000663852">
    <property type="component" value="Unassembled WGS sequence"/>
</dbReference>
<keyword evidence="2 5" id="KW-0812">Transmembrane</keyword>